<dbReference type="SUPFAM" id="SSF143410">
    <property type="entry name" value="DOPA-like"/>
    <property type="match status" value="1"/>
</dbReference>
<dbReference type="AlphaFoldDB" id="A0A8J9VI12"/>
<dbReference type="PANTHER" id="PTHR36423:SF2">
    <property type="entry name" value="AFR070WP"/>
    <property type="match status" value="1"/>
</dbReference>
<dbReference type="OrthoDB" id="9994422at2759"/>
<evidence type="ECO:0000313" key="2">
    <source>
        <dbReference type="EMBL" id="CAH1240739.1"/>
    </source>
</evidence>
<dbReference type="PANTHER" id="PTHR36423">
    <property type="entry name" value="AFR070WP"/>
    <property type="match status" value="1"/>
</dbReference>
<dbReference type="Gene3D" id="3.30.70.1240">
    <property type="entry name" value="DOPA-like domains"/>
    <property type="match status" value="1"/>
</dbReference>
<evidence type="ECO:0000256" key="1">
    <source>
        <dbReference type="SAM" id="SignalP"/>
    </source>
</evidence>
<dbReference type="Pfam" id="PF08883">
    <property type="entry name" value="DOPA_dioxygen"/>
    <property type="match status" value="1"/>
</dbReference>
<proteinExistence type="predicted"/>
<feature type="chain" id="PRO_5035426034" evidence="1">
    <location>
        <begin position="33"/>
        <end position="185"/>
    </location>
</feature>
<evidence type="ECO:0000313" key="3">
    <source>
        <dbReference type="Proteomes" id="UP000838412"/>
    </source>
</evidence>
<dbReference type="EMBL" id="OV696696">
    <property type="protein sequence ID" value="CAH1240739.1"/>
    <property type="molecule type" value="Genomic_DNA"/>
</dbReference>
<feature type="signal peptide" evidence="1">
    <location>
        <begin position="1"/>
        <end position="32"/>
    </location>
</feature>
<keyword evidence="3" id="KW-1185">Reference proteome</keyword>
<accession>A0A8J9VI12</accession>
<protein>
    <submittedName>
        <fullName evidence="2">Hypp6088 protein</fullName>
    </submittedName>
</protein>
<dbReference type="Proteomes" id="UP000838412">
    <property type="component" value="Chromosome 11"/>
</dbReference>
<sequence length="185" mass="21219">MLDKVAFFNMADMQNIVFRLVLWCVFVAVCTAHPTKYPDVNLNVYRAKGTPPPFLSYHIHCMFVAYNNDSISSALKLMEKFIQHFNLTNTKPCEGLYHQGRLCVFDVDYTNTGATDPFVSANWAVFVPLEWYAKTVPWVMQNRGDQDILVHPNSGAEVSDHTRWALWMGDKWPLNSASFTNQTVF</sequence>
<dbReference type="InterPro" id="IPR023389">
    <property type="entry name" value="DOPA-like_sf"/>
</dbReference>
<keyword evidence="1" id="KW-0732">Signal</keyword>
<reference evidence="2" key="1">
    <citation type="submission" date="2022-01" db="EMBL/GenBank/DDBJ databases">
        <authorList>
            <person name="Braso-Vives M."/>
        </authorList>
    </citation>
    <scope>NUCLEOTIDE SEQUENCE</scope>
</reference>
<organism evidence="2 3">
    <name type="scientific">Branchiostoma lanceolatum</name>
    <name type="common">Common lancelet</name>
    <name type="synonym">Amphioxus lanceolatum</name>
    <dbReference type="NCBI Taxonomy" id="7740"/>
    <lineage>
        <taxon>Eukaryota</taxon>
        <taxon>Metazoa</taxon>
        <taxon>Chordata</taxon>
        <taxon>Cephalochordata</taxon>
        <taxon>Leptocardii</taxon>
        <taxon>Amphioxiformes</taxon>
        <taxon>Branchiostomatidae</taxon>
        <taxon>Branchiostoma</taxon>
    </lineage>
</organism>
<name>A0A8J9VI12_BRALA</name>
<dbReference type="InterPro" id="IPR014980">
    <property type="entry name" value="DOPA_dioxygen"/>
</dbReference>
<gene>
    <name evidence="2" type="primary">Hypp6088</name>
    <name evidence="2" type="ORF">BLAG_LOCUS4583</name>
</gene>